<evidence type="ECO:0000313" key="2">
    <source>
        <dbReference type="Proteomes" id="UP000824533"/>
    </source>
</evidence>
<reference evidence="1 2" key="1">
    <citation type="journal article" date="2021" name="Front. Genet.">
        <title>Chromosome-Level Genome Assembly Reveals Significant Gene Expansion in the Toll and IMD Signaling Pathways of Dendrolimus kikuchii.</title>
        <authorList>
            <person name="Zhou J."/>
            <person name="Wu P."/>
            <person name="Xiong Z."/>
            <person name="Liu N."/>
            <person name="Zhao N."/>
            <person name="Ji M."/>
            <person name="Qiu Y."/>
            <person name="Yang B."/>
        </authorList>
    </citation>
    <scope>NUCLEOTIDE SEQUENCE [LARGE SCALE GENOMIC DNA]</scope>
    <source>
        <strain evidence="1">Ann1</strain>
    </source>
</reference>
<dbReference type="Proteomes" id="UP000824533">
    <property type="component" value="Linkage Group LG26"/>
</dbReference>
<sequence>MYVSVNVMGYRISSSKCLAMCLVLTFIMGCYLASLPIQEEKRALPSPTRYRLSVANLKKKNLAVLVPFRDRFEELLEFVPHMYHFLGKQNIPFHIFVIQQSDSNRFNRASLINVGFLHTKDEYEYIAMHDVDLLPMNDNLKYEYPSTNPLHISSPKTHPKYHYETFIGGILLIKREHYELVDGMSNNYWGWGLEDDEFHVRLKDAGLAVKRPENISTGIENTFRHIHDKTYRKRDMRKCYNQREVTRRRDRRTGLHNVAYNMKSIHQVKIDDLPITVLNVELLCDKSTTPWCQCPEPSAVKKTK</sequence>
<organism evidence="1 2">
    <name type="scientific">Dendrolimus kikuchii</name>
    <dbReference type="NCBI Taxonomy" id="765133"/>
    <lineage>
        <taxon>Eukaryota</taxon>
        <taxon>Metazoa</taxon>
        <taxon>Ecdysozoa</taxon>
        <taxon>Arthropoda</taxon>
        <taxon>Hexapoda</taxon>
        <taxon>Insecta</taxon>
        <taxon>Pterygota</taxon>
        <taxon>Neoptera</taxon>
        <taxon>Endopterygota</taxon>
        <taxon>Lepidoptera</taxon>
        <taxon>Glossata</taxon>
        <taxon>Ditrysia</taxon>
        <taxon>Bombycoidea</taxon>
        <taxon>Lasiocampidae</taxon>
        <taxon>Dendrolimus</taxon>
    </lineage>
</organism>
<proteinExistence type="predicted"/>
<keyword evidence="2" id="KW-1185">Reference proteome</keyword>
<evidence type="ECO:0000313" key="1">
    <source>
        <dbReference type="EMBL" id="KAJ0170702.1"/>
    </source>
</evidence>
<dbReference type="EMBL" id="CM034412">
    <property type="protein sequence ID" value="KAJ0170702.1"/>
    <property type="molecule type" value="Genomic_DNA"/>
</dbReference>
<accession>A0ACC1CGK2</accession>
<name>A0ACC1CGK2_9NEOP</name>
<protein>
    <submittedName>
        <fullName evidence="1">Uncharacterized protein</fullName>
    </submittedName>
</protein>
<comment type="caution">
    <text evidence="1">The sequence shown here is derived from an EMBL/GenBank/DDBJ whole genome shotgun (WGS) entry which is preliminary data.</text>
</comment>
<gene>
    <name evidence="1" type="ORF">K1T71_013474</name>
</gene>